<protein>
    <submittedName>
        <fullName evidence="1">Uncharacterized protein</fullName>
    </submittedName>
</protein>
<gene>
    <name evidence="1" type="ORF">JOQ06_029744</name>
</gene>
<reference evidence="1" key="1">
    <citation type="submission" date="2022-11" db="EMBL/GenBank/DDBJ databases">
        <title>Chromosome-level genome of Pogonophryne albipinna.</title>
        <authorList>
            <person name="Jo E."/>
        </authorList>
    </citation>
    <scope>NUCLEOTIDE SEQUENCE</scope>
    <source>
        <strain evidence="1">SGF0006</strain>
        <tissue evidence="1">Muscle</tissue>
    </source>
</reference>
<feature type="non-terminal residue" evidence="1">
    <location>
        <position position="68"/>
    </location>
</feature>
<evidence type="ECO:0000313" key="1">
    <source>
        <dbReference type="EMBL" id="KAJ4932906.1"/>
    </source>
</evidence>
<dbReference type="EMBL" id="JAPTMU010000013">
    <property type="protein sequence ID" value="KAJ4932906.1"/>
    <property type="molecule type" value="Genomic_DNA"/>
</dbReference>
<sequence length="68" mass="7284">VLLLSTRLLSPSESPSAVGAACRQRAAGPRGCEHFTVNVSFPTRCSSWLERLLCCVLVLVGQAASQWP</sequence>
<evidence type="ECO:0000313" key="2">
    <source>
        <dbReference type="Proteomes" id="UP001219934"/>
    </source>
</evidence>
<organism evidence="1 2">
    <name type="scientific">Pogonophryne albipinna</name>
    <dbReference type="NCBI Taxonomy" id="1090488"/>
    <lineage>
        <taxon>Eukaryota</taxon>
        <taxon>Metazoa</taxon>
        <taxon>Chordata</taxon>
        <taxon>Craniata</taxon>
        <taxon>Vertebrata</taxon>
        <taxon>Euteleostomi</taxon>
        <taxon>Actinopterygii</taxon>
        <taxon>Neopterygii</taxon>
        <taxon>Teleostei</taxon>
        <taxon>Neoteleostei</taxon>
        <taxon>Acanthomorphata</taxon>
        <taxon>Eupercaria</taxon>
        <taxon>Perciformes</taxon>
        <taxon>Notothenioidei</taxon>
        <taxon>Pogonophryne</taxon>
    </lineage>
</organism>
<comment type="caution">
    <text evidence="1">The sequence shown here is derived from an EMBL/GenBank/DDBJ whole genome shotgun (WGS) entry which is preliminary data.</text>
</comment>
<name>A0AAD6FFH8_9TELE</name>
<dbReference type="Proteomes" id="UP001219934">
    <property type="component" value="Unassembled WGS sequence"/>
</dbReference>
<proteinExistence type="predicted"/>
<keyword evidence="2" id="KW-1185">Reference proteome</keyword>
<accession>A0AAD6FFH8</accession>
<dbReference type="AlphaFoldDB" id="A0AAD6FFH8"/>
<feature type="non-terminal residue" evidence="1">
    <location>
        <position position="1"/>
    </location>
</feature>